<dbReference type="Gene3D" id="3.90.180.10">
    <property type="entry name" value="Medium-chain alcohol dehydrogenases, catalytic domain"/>
    <property type="match status" value="1"/>
</dbReference>
<dbReference type="Pfam" id="PF13602">
    <property type="entry name" value="ADH_zinc_N_2"/>
    <property type="match status" value="1"/>
</dbReference>
<evidence type="ECO:0000259" key="5">
    <source>
        <dbReference type="PROSITE" id="PS50075"/>
    </source>
</evidence>
<dbReference type="SMART" id="SM00822">
    <property type="entry name" value="PKS_KR"/>
    <property type="match status" value="1"/>
</dbReference>
<dbReference type="SMART" id="SM00829">
    <property type="entry name" value="PKS_ER"/>
    <property type="match status" value="1"/>
</dbReference>
<keyword evidence="4" id="KW-0511">Multifunctional enzyme</keyword>
<dbReference type="Pfam" id="PF00550">
    <property type="entry name" value="PP-binding"/>
    <property type="match status" value="1"/>
</dbReference>
<dbReference type="GO" id="GO:0044550">
    <property type="term" value="P:secondary metabolite biosynthetic process"/>
    <property type="evidence" value="ECO:0007669"/>
    <property type="project" value="TreeGrafter"/>
</dbReference>
<dbReference type="SMART" id="SM00823">
    <property type="entry name" value="PKS_PP"/>
    <property type="match status" value="1"/>
</dbReference>
<dbReference type="AlphaFoldDB" id="A0A9P8KX45"/>
<dbReference type="InterPro" id="IPR013968">
    <property type="entry name" value="PKS_KR"/>
</dbReference>
<dbReference type="GO" id="GO:0006633">
    <property type="term" value="P:fatty acid biosynthetic process"/>
    <property type="evidence" value="ECO:0007669"/>
    <property type="project" value="TreeGrafter"/>
</dbReference>
<name>A0A9P8KX45_9PEZI</name>
<evidence type="ECO:0000256" key="1">
    <source>
        <dbReference type="ARBA" id="ARBA00022450"/>
    </source>
</evidence>
<dbReference type="SUPFAM" id="SSF51735">
    <property type="entry name" value="NAD(P)-binding Rossmann-fold domains"/>
    <property type="match status" value="2"/>
</dbReference>
<dbReference type="SUPFAM" id="SSF47336">
    <property type="entry name" value="ACP-like"/>
    <property type="match status" value="1"/>
</dbReference>
<evidence type="ECO:0000256" key="2">
    <source>
        <dbReference type="ARBA" id="ARBA00022553"/>
    </source>
</evidence>
<evidence type="ECO:0000256" key="3">
    <source>
        <dbReference type="ARBA" id="ARBA00022679"/>
    </source>
</evidence>
<dbReference type="InterPro" id="IPR020843">
    <property type="entry name" value="ER"/>
</dbReference>
<dbReference type="Gene3D" id="3.40.50.720">
    <property type="entry name" value="NAD(P)-binding Rossmann-like Domain"/>
    <property type="match status" value="2"/>
</dbReference>
<dbReference type="Proteomes" id="UP000698800">
    <property type="component" value="Unassembled WGS sequence"/>
</dbReference>
<dbReference type="CDD" id="cd05195">
    <property type="entry name" value="enoyl_red"/>
    <property type="match status" value="1"/>
</dbReference>
<comment type="caution">
    <text evidence="6">The sequence shown here is derived from an EMBL/GenBank/DDBJ whole genome shotgun (WGS) entry which is preliminary data.</text>
</comment>
<dbReference type="EMBL" id="JAGHQL010000089">
    <property type="protein sequence ID" value="KAH0539025.1"/>
    <property type="molecule type" value="Genomic_DNA"/>
</dbReference>
<keyword evidence="1" id="KW-0596">Phosphopantetheine</keyword>
<organism evidence="6 7">
    <name type="scientific">Glutinoglossum americanum</name>
    <dbReference type="NCBI Taxonomy" id="1670608"/>
    <lineage>
        <taxon>Eukaryota</taxon>
        <taxon>Fungi</taxon>
        <taxon>Dikarya</taxon>
        <taxon>Ascomycota</taxon>
        <taxon>Pezizomycotina</taxon>
        <taxon>Geoglossomycetes</taxon>
        <taxon>Geoglossales</taxon>
        <taxon>Geoglossaceae</taxon>
        <taxon>Glutinoglossum</taxon>
    </lineage>
</organism>
<accession>A0A9P8KX45</accession>
<reference evidence="6" key="1">
    <citation type="submission" date="2021-03" db="EMBL/GenBank/DDBJ databases">
        <title>Comparative genomics and phylogenomic investigation of the class Geoglossomycetes provide insights into ecological specialization and systematics.</title>
        <authorList>
            <person name="Melie T."/>
            <person name="Pirro S."/>
            <person name="Miller A.N."/>
            <person name="Quandt A."/>
        </authorList>
    </citation>
    <scope>NUCLEOTIDE SEQUENCE</scope>
    <source>
        <strain evidence="6">GBOQ0MN5Z8</strain>
    </source>
</reference>
<dbReference type="InterPro" id="IPR050091">
    <property type="entry name" value="PKS_NRPS_Biosynth_Enz"/>
</dbReference>
<dbReference type="GO" id="GO:0004312">
    <property type="term" value="F:fatty acid synthase activity"/>
    <property type="evidence" value="ECO:0007669"/>
    <property type="project" value="TreeGrafter"/>
</dbReference>
<dbReference type="InterPro" id="IPR036291">
    <property type="entry name" value="NAD(P)-bd_dom_sf"/>
</dbReference>
<dbReference type="PANTHER" id="PTHR43775">
    <property type="entry name" value="FATTY ACID SYNTHASE"/>
    <property type="match status" value="1"/>
</dbReference>
<dbReference type="PANTHER" id="PTHR43775:SF49">
    <property type="entry name" value="SYNTHASE, PUTATIVE (JCVI)-RELATED"/>
    <property type="match status" value="1"/>
</dbReference>
<keyword evidence="7" id="KW-1185">Reference proteome</keyword>
<dbReference type="GO" id="GO:0016491">
    <property type="term" value="F:oxidoreductase activity"/>
    <property type="evidence" value="ECO:0007669"/>
    <property type="project" value="InterPro"/>
</dbReference>
<proteinExistence type="predicted"/>
<protein>
    <submittedName>
        <fullName evidence="6">Secondary metabolism biosynthetic enzyme</fullName>
    </submittedName>
</protein>
<dbReference type="PROSITE" id="PS50075">
    <property type="entry name" value="CARRIER"/>
    <property type="match status" value="1"/>
</dbReference>
<evidence type="ECO:0000313" key="6">
    <source>
        <dbReference type="EMBL" id="KAH0539025.1"/>
    </source>
</evidence>
<dbReference type="InterPro" id="IPR020806">
    <property type="entry name" value="PKS_PP-bd"/>
</dbReference>
<feature type="domain" description="Carrier" evidence="5">
    <location>
        <begin position="489"/>
        <end position="564"/>
    </location>
</feature>
<dbReference type="Gene3D" id="1.10.1200.10">
    <property type="entry name" value="ACP-like"/>
    <property type="match status" value="1"/>
</dbReference>
<dbReference type="InterPro" id="IPR036736">
    <property type="entry name" value="ACP-like_sf"/>
</dbReference>
<keyword evidence="3" id="KW-0808">Transferase</keyword>
<sequence length="591" mass="64468">MVGAKIYTTVGSEEKIQYLMLEYSIPRDHIFNSRNTSFLPSILRATHSRGVDVVLNSLSGELLHASWQCVAEFGKMIEIGKRDLVGRGKLDMDLFEGNRMFVGVDFAGIFAHRPGVTERLLERCMDLYRQGSIKPIPSVTLFPGTKVEDAFRCMQKGQHIGKIVVSMPSDPDLLPVTPIAHPLSLRPDASYLLPGGLGGLGRAVSVWLAEHGATNLIYLSRSAGRGAGDQAFFKELRGMGCEVKAFAGGVDCVRDVENVISMAAKPIAGVINMSMVLRGRALTQMTHSDWETAISPKVQGTLNLHSALSSHALDFFVLFSSLSGMVGRPSQANYASANTFLDAFVQYRHGLGLPASVLVVGAVEDVGFISDKKAILDHFHNIAIHTLRERDLLESLQLAIMRSAPPSPEPSNNTIGFTNTSQLAIGLKSTKPLSDSTNRVTWRRDIRTSMYCNIETTKYTTDRAVDAGLRQFLTTVAANPRVLDAQSSADLLTREIGTRLSCFMLLSEDELDVTQSLSAIGVDSLVAIEVRNWWRQNLGLEISVLEILNAGSVVQMGKLAAEGLRVKFGGEAEKCKAAVKNGDDYFSMKVM</sequence>
<dbReference type="OrthoDB" id="329835at2759"/>
<evidence type="ECO:0000256" key="4">
    <source>
        <dbReference type="ARBA" id="ARBA00023268"/>
    </source>
</evidence>
<dbReference type="InterPro" id="IPR009081">
    <property type="entry name" value="PP-bd_ACP"/>
</dbReference>
<dbReference type="Pfam" id="PF08659">
    <property type="entry name" value="KR"/>
    <property type="match status" value="1"/>
</dbReference>
<dbReference type="GO" id="GO:0031177">
    <property type="term" value="F:phosphopantetheine binding"/>
    <property type="evidence" value="ECO:0007669"/>
    <property type="project" value="InterPro"/>
</dbReference>
<gene>
    <name evidence="6" type="ORF">FGG08_004419</name>
</gene>
<keyword evidence="2" id="KW-0597">Phosphoprotein</keyword>
<dbReference type="InterPro" id="IPR057326">
    <property type="entry name" value="KR_dom"/>
</dbReference>
<evidence type="ECO:0000313" key="7">
    <source>
        <dbReference type="Proteomes" id="UP000698800"/>
    </source>
</evidence>